<organism evidence="1">
    <name type="scientific">bioreactor metagenome</name>
    <dbReference type="NCBI Taxonomy" id="1076179"/>
    <lineage>
        <taxon>unclassified sequences</taxon>
        <taxon>metagenomes</taxon>
        <taxon>ecological metagenomes</taxon>
    </lineage>
</organism>
<comment type="caution">
    <text evidence="1">The sequence shown here is derived from an EMBL/GenBank/DDBJ whole genome shotgun (WGS) entry which is preliminary data.</text>
</comment>
<proteinExistence type="predicted"/>
<reference evidence="1" key="1">
    <citation type="submission" date="2019-08" db="EMBL/GenBank/DDBJ databases">
        <authorList>
            <person name="Kucharzyk K."/>
            <person name="Murdoch R.W."/>
            <person name="Higgins S."/>
            <person name="Loffler F."/>
        </authorList>
    </citation>
    <scope>NUCLEOTIDE SEQUENCE</scope>
</reference>
<evidence type="ECO:0000313" key="1">
    <source>
        <dbReference type="EMBL" id="MPN46570.1"/>
    </source>
</evidence>
<dbReference type="EMBL" id="VSSQ01107344">
    <property type="protein sequence ID" value="MPN46570.1"/>
    <property type="molecule type" value="Genomic_DNA"/>
</dbReference>
<sequence length="101" mass="11635">MQRTEIDLVDLRQSLSIIEIGFADGLIELVKFVGSCRFRFSAMFDELFHRLHIRLRFQQCDLSGGGVHSNSIHPFRIIRYGETQISHILDIGGFNRCILIV</sequence>
<dbReference type="AlphaFoldDB" id="A0A645I635"/>
<protein>
    <submittedName>
        <fullName evidence="1">Uncharacterized protein</fullName>
    </submittedName>
</protein>
<gene>
    <name evidence="1" type="ORF">SDC9_194160</name>
</gene>
<accession>A0A645I635</accession>
<name>A0A645I635_9ZZZZ</name>